<dbReference type="InterPro" id="IPR054363">
    <property type="entry name" value="GH95_cat"/>
</dbReference>
<dbReference type="OrthoDB" id="9802600at2"/>
<dbReference type="EMBL" id="CP024091">
    <property type="protein sequence ID" value="ATP55408.1"/>
    <property type="molecule type" value="Genomic_DNA"/>
</dbReference>
<dbReference type="GO" id="GO:0004560">
    <property type="term" value="F:alpha-L-fucosidase activity"/>
    <property type="evidence" value="ECO:0007669"/>
    <property type="project" value="TreeGrafter"/>
</dbReference>
<dbReference type="RefSeq" id="WP_099437359.1">
    <property type="nucleotide sequence ID" value="NZ_CP024091.1"/>
</dbReference>
<protein>
    <recommendedName>
        <fullName evidence="6">Glycoside hydrolase</fullName>
    </recommendedName>
</protein>
<name>A0A2D1U1B5_9SPHI</name>
<sequence length="783" mass="86848">MNKNHVLKLAMIAVLCNSCFFAYSQKSNGTKGKAAVLANKKNTVLKQAKADSLFFASKKKLLTATWDAPFSYATIKTNNAPVGPYMGNGDVGVVCHTSANSQTFHISKVDFVTDGWTDWAGSGPAALPVGGVQIIVKSPAANTGFNYQMDQLGNELRMTTGTSKPVNMKSWISVNDNVMVTELTTNSKTPLNISVETFADSAGTLYATNSEINNQVAQVTRQTKTTGIRWISKAGISTRIIGATSILSSVSKSKINSSFVLTSAQPVFVLTYISGGGKNNDAKLSSAYTRLKSMNKNSITLLKNAKTAWWMDMWNRSYVETNDDLLNRHYLSSIYFLASAYNEHSPACGGMYGVWNMDDAMMYHGDIHLNYNSQAGFYSVFSANRPEIAKPFYTFIESIVPDGKRRAQTDMGSVHPSLAGKSCRGVLFLVGGLGIGVPYNYYWQQTMNAPFNVPLFSWYYEYTGDVDFLKKRAYPFIRECGDFYEDYLKKEPYGNSYRYSITTGAHEGSWDLNPPSDLGFVEQTFSLLLKYSKVLNVDADRRALWVDILTHLPKYKVIQPTITPNKGLPVFAKNEAGWDHPNHMIQMHPVYPCEVLNLLSNPDTLQIARNTVDYYEVSQNGFLGSMNALGLSSFIMAARVGFDPNIIVQKLRTLVAGAKPNFLITDGHHAAEKTTLIETINSMMLQTLDSTLYLFPNWKKSAAKFTRLRAKGAFLVSADYNGTMVSNLKIFSEKGTKCYVNNPWKGNSIRVTEDGRPIKVNNIGDRYSFATKAGSTYILYPLN</sequence>
<feature type="signal peptide" evidence="1">
    <location>
        <begin position="1"/>
        <end position="22"/>
    </location>
</feature>
<keyword evidence="5" id="KW-1185">Reference proteome</keyword>
<evidence type="ECO:0000256" key="1">
    <source>
        <dbReference type="SAM" id="SignalP"/>
    </source>
</evidence>
<feature type="domain" description="Glycosyl hydrolase family 95 catalytic" evidence="3">
    <location>
        <begin position="294"/>
        <end position="616"/>
    </location>
</feature>
<evidence type="ECO:0008006" key="6">
    <source>
        <dbReference type="Google" id="ProtNLM"/>
    </source>
</evidence>
<dbReference type="InterPro" id="IPR013780">
    <property type="entry name" value="Glyco_hydro_b"/>
</dbReference>
<dbReference type="AlphaFoldDB" id="A0A2D1U1B5"/>
<dbReference type="PANTHER" id="PTHR31084">
    <property type="entry name" value="ALPHA-L-FUCOSIDASE 2"/>
    <property type="match status" value="1"/>
</dbReference>
<dbReference type="Pfam" id="PF22124">
    <property type="entry name" value="Glyco_hydro_95_cat"/>
    <property type="match status" value="1"/>
</dbReference>
<keyword evidence="1" id="KW-0732">Signal</keyword>
<evidence type="ECO:0000313" key="5">
    <source>
        <dbReference type="Proteomes" id="UP000223749"/>
    </source>
</evidence>
<evidence type="ECO:0000313" key="4">
    <source>
        <dbReference type="EMBL" id="ATP55408.1"/>
    </source>
</evidence>
<dbReference type="Gene3D" id="2.60.40.1180">
    <property type="entry name" value="Golgi alpha-mannosidase II"/>
    <property type="match status" value="1"/>
</dbReference>
<gene>
    <name evidence="4" type="ORF">CPT03_02490</name>
</gene>
<feature type="chain" id="PRO_5013635539" description="Glycoside hydrolase" evidence="1">
    <location>
        <begin position="23"/>
        <end position="783"/>
    </location>
</feature>
<dbReference type="InterPro" id="IPR008928">
    <property type="entry name" value="6-hairpin_glycosidase_sf"/>
</dbReference>
<dbReference type="SUPFAM" id="SSF48208">
    <property type="entry name" value="Six-hairpin glycosidases"/>
    <property type="match status" value="1"/>
</dbReference>
<proteinExistence type="predicted"/>
<reference evidence="4 5" key="1">
    <citation type="submission" date="2017-10" db="EMBL/GenBank/DDBJ databases">
        <title>Whole genome of Pedobacter ginsengisoli T01R-27 isolated from tomato rhizosphere.</title>
        <authorList>
            <person name="Weon H.-Y."/>
            <person name="Lee S.A."/>
            <person name="Sang M.K."/>
            <person name="Song J."/>
        </authorList>
    </citation>
    <scope>NUCLEOTIDE SEQUENCE [LARGE SCALE GENOMIC DNA]</scope>
    <source>
        <strain evidence="4 5">T01R-27</strain>
    </source>
</reference>
<dbReference type="Proteomes" id="UP000223749">
    <property type="component" value="Chromosome"/>
</dbReference>
<dbReference type="InterPro" id="IPR049053">
    <property type="entry name" value="AFCA-like_C"/>
</dbReference>
<evidence type="ECO:0000259" key="2">
    <source>
        <dbReference type="Pfam" id="PF21307"/>
    </source>
</evidence>
<accession>A0A2D1U1B5</accession>
<dbReference type="KEGG" id="pgs:CPT03_02490"/>
<dbReference type="GO" id="GO:0005975">
    <property type="term" value="P:carbohydrate metabolic process"/>
    <property type="evidence" value="ECO:0007669"/>
    <property type="project" value="InterPro"/>
</dbReference>
<dbReference type="InterPro" id="IPR012341">
    <property type="entry name" value="6hp_glycosidase-like_sf"/>
</dbReference>
<feature type="domain" description="Alpha fucosidase A-like C-terminal" evidence="2">
    <location>
        <begin position="704"/>
        <end position="779"/>
    </location>
</feature>
<evidence type="ECO:0000259" key="3">
    <source>
        <dbReference type="Pfam" id="PF22124"/>
    </source>
</evidence>
<dbReference type="PANTHER" id="PTHR31084:SF19">
    <property type="entry name" value="GLYCOSYL HYDROLASE FAMILY 95 N-TERMINAL DOMAIN-CONTAINING PROTEIN"/>
    <property type="match status" value="1"/>
</dbReference>
<dbReference type="Gene3D" id="1.50.10.10">
    <property type="match status" value="1"/>
</dbReference>
<organism evidence="4 5">
    <name type="scientific">Pedobacter ginsengisoli</name>
    <dbReference type="NCBI Taxonomy" id="363852"/>
    <lineage>
        <taxon>Bacteria</taxon>
        <taxon>Pseudomonadati</taxon>
        <taxon>Bacteroidota</taxon>
        <taxon>Sphingobacteriia</taxon>
        <taxon>Sphingobacteriales</taxon>
        <taxon>Sphingobacteriaceae</taxon>
        <taxon>Pedobacter</taxon>
    </lineage>
</organism>
<dbReference type="Pfam" id="PF21307">
    <property type="entry name" value="Glyco_hydro_95_C"/>
    <property type="match status" value="1"/>
</dbReference>